<comment type="caution">
    <text evidence="3">The sequence shown here is derived from an EMBL/GenBank/DDBJ whole genome shotgun (WGS) entry which is preliminary data.</text>
</comment>
<dbReference type="SUPFAM" id="SSF81321">
    <property type="entry name" value="Family A G protein-coupled receptor-like"/>
    <property type="match status" value="1"/>
</dbReference>
<feature type="compositionally biased region" description="Polar residues" evidence="1">
    <location>
        <begin position="29"/>
        <end position="43"/>
    </location>
</feature>
<protein>
    <recommendedName>
        <fullName evidence="5">G-protein coupled receptors family 1 profile domain-containing protein</fullName>
    </recommendedName>
</protein>
<feature type="transmembrane region" description="Helical" evidence="2">
    <location>
        <begin position="371"/>
        <end position="394"/>
    </location>
</feature>
<evidence type="ECO:0000256" key="1">
    <source>
        <dbReference type="SAM" id="MobiDB-lite"/>
    </source>
</evidence>
<keyword evidence="2" id="KW-0472">Membrane</keyword>
<dbReference type="Proteomes" id="UP001487740">
    <property type="component" value="Unassembled WGS sequence"/>
</dbReference>
<gene>
    <name evidence="3" type="ORF">O3P69_001859</name>
</gene>
<sequence>MDAHEALGEKRNTEERKETKHHSKRRSLENLQDCTGHMKTNTEGVMEPKKQRKANNLQNNTRMKMEYFYPIMGPNKKRKKQDTEDDDNQDKESKKDTKDHEKQDRKKKKDTKDYEKREKKSKDTEDHENKDKKNKGEGMKERKKGWNMECCKRIKDCIKKSKKEDNEDYEEQGKKRSTEKRDSQAKKRKGKSVEDRDSQAKKKKKQDKEEHDTRAKKKIQDNKEHDGQAKKRKRQDKEDHDIQAKKKKKRQDKEEHDTQAKKRKRQDKEEHDTQAKKRKRQDKEEICFKSTLCYTMTNNPHTTTTMTTTITTIITNAWQHGQEEEEVQIRQLMVVSYWILLPVWLVVGVTLSAVGLYLLHRPRMQGLPITTYMKLLLSLDAGVMVATIATILTLNGCHIHSYAMGLFAHFSFTLFYMFQTFCHYIIVWVCYNRFLALWCFSRFQQTQKPQVIRLRIIFTGVLCVLVNLRHLLDVQVVCMGTAGEVEAAANHTEDCEGGAWVILDSLHQSEMTEVWQMAVWIVRGILVIVMPVFLVLVFNTSIIIGLVRRRLHNAASTSRTRDQAYSSIYISLAISFTSITTAMPTVVHALFFATNIKHCHGPFSEEVFRAIANLLLLGEHLTHILFLAINQTFRDELKMLFHATKRSISKSITCMTQTPISSRQMHPFTVTTNVNMKESPQAPQLVVSAPEEKPDREAIVQIAVPTQASLSALLMNAELHGQDPLRKTRKNENDTQHSARTSIIRDLNPGPLTPTVQRSTTKLLALPEWYGM</sequence>
<dbReference type="InterPro" id="IPR052954">
    <property type="entry name" value="GPCR-Ligand_Int"/>
</dbReference>
<dbReference type="EMBL" id="JARAKH010000003">
    <property type="protein sequence ID" value="KAK8405621.1"/>
    <property type="molecule type" value="Genomic_DNA"/>
</dbReference>
<feature type="transmembrane region" description="Helical" evidence="2">
    <location>
        <begin position="568"/>
        <end position="591"/>
    </location>
</feature>
<dbReference type="Gene3D" id="1.20.1070.10">
    <property type="entry name" value="Rhodopsin 7-helix transmembrane proteins"/>
    <property type="match status" value="1"/>
</dbReference>
<evidence type="ECO:0008006" key="5">
    <source>
        <dbReference type="Google" id="ProtNLM"/>
    </source>
</evidence>
<feature type="region of interest" description="Disordered" evidence="1">
    <location>
        <begin position="721"/>
        <end position="756"/>
    </location>
</feature>
<evidence type="ECO:0000313" key="4">
    <source>
        <dbReference type="Proteomes" id="UP001487740"/>
    </source>
</evidence>
<feature type="transmembrane region" description="Helical" evidence="2">
    <location>
        <begin position="406"/>
        <end position="431"/>
    </location>
</feature>
<keyword evidence="4" id="KW-1185">Reference proteome</keyword>
<feature type="transmembrane region" description="Helical" evidence="2">
    <location>
        <begin position="611"/>
        <end position="629"/>
    </location>
</feature>
<evidence type="ECO:0000313" key="3">
    <source>
        <dbReference type="EMBL" id="KAK8405621.1"/>
    </source>
</evidence>
<feature type="compositionally biased region" description="Basic and acidic residues" evidence="1">
    <location>
        <begin position="1"/>
        <end position="18"/>
    </location>
</feature>
<keyword evidence="2" id="KW-0812">Transmembrane</keyword>
<feature type="compositionally biased region" description="Basic and acidic residues" evidence="1">
    <location>
        <begin position="721"/>
        <end position="737"/>
    </location>
</feature>
<evidence type="ECO:0000256" key="2">
    <source>
        <dbReference type="SAM" id="Phobius"/>
    </source>
</evidence>
<feature type="region of interest" description="Disordered" evidence="1">
    <location>
        <begin position="161"/>
        <end position="281"/>
    </location>
</feature>
<feature type="region of interest" description="Disordered" evidence="1">
    <location>
        <begin position="1"/>
        <end position="149"/>
    </location>
</feature>
<feature type="transmembrane region" description="Helical" evidence="2">
    <location>
        <begin position="520"/>
        <end position="547"/>
    </location>
</feature>
<feature type="compositionally biased region" description="Basic and acidic residues" evidence="1">
    <location>
        <begin position="161"/>
        <end position="244"/>
    </location>
</feature>
<feature type="transmembrane region" description="Helical" evidence="2">
    <location>
        <begin position="337"/>
        <end position="359"/>
    </location>
</feature>
<reference evidence="3 4" key="1">
    <citation type="submission" date="2023-03" db="EMBL/GenBank/DDBJ databases">
        <title>High-quality genome of Scylla paramamosain provides insights in environmental adaptation.</title>
        <authorList>
            <person name="Zhang L."/>
        </authorList>
    </citation>
    <scope>NUCLEOTIDE SEQUENCE [LARGE SCALE GENOMIC DNA]</scope>
    <source>
        <strain evidence="3">LZ_2023a</strain>
        <tissue evidence="3">Muscle</tissue>
    </source>
</reference>
<feature type="compositionally biased region" description="Basic and acidic residues" evidence="1">
    <location>
        <begin position="251"/>
        <end position="281"/>
    </location>
</feature>
<dbReference type="AlphaFoldDB" id="A0AAW0V2T7"/>
<feature type="compositionally biased region" description="Basic and acidic residues" evidence="1">
    <location>
        <begin position="90"/>
        <end position="149"/>
    </location>
</feature>
<proteinExistence type="predicted"/>
<organism evidence="3 4">
    <name type="scientific">Scylla paramamosain</name>
    <name type="common">Mud crab</name>
    <dbReference type="NCBI Taxonomy" id="85552"/>
    <lineage>
        <taxon>Eukaryota</taxon>
        <taxon>Metazoa</taxon>
        <taxon>Ecdysozoa</taxon>
        <taxon>Arthropoda</taxon>
        <taxon>Crustacea</taxon>
        <taxon>Multicrustacea</taxon>
        <taxon>Malacostraca</taxon>
        <taxon>Eumalacostraca</taxon>
        <taxon>Eucarida</taxon>
        <taxon>Decapoda</taxon>
        <taxon>Pleocyemata</taxon>
        <taxon>Brachyura</taxon>
        <taxon>Eubrachyura</taxon>
        <taxon>Portunoidea</taxon>
        <taxon>Portunidae</taxon>
        <taxon>Portuninae</taxon>
        <taxon>Scylla</taxon>
    </lineage>
</organism>
<accession>A0AAW0V2T7</accession>
<keyword evidence="2" id="KW-1133">Transmembrane helix</keyword>
<feature type="transmembrane region" description="Helical" evidence="2">
    <location>
        <begin position="452"/>
        <end position="472"/>
    </location>
</feature>
<name>A0AAW0V2T7_SCYPA</name>
<dbReference type="PANTHER" id="PTHR46641">
    <property type="entry name" value="FMRFAMIDE RECEPTOR-RELATED"/>
    <property type="match status" value="1"/>
</dbReference>